<evidence type="ECO:0000313" key="1">
    <source>
        <dbReference type="EMBL" id="QOJ79724.1"/>
    </source>
</evidence>
<dbReference type="KEGG" id="thel:IG193_00760"/>
<proteinExistence type="predicted"/>
<evidence type="ECO:0000313" key="2">
    <source>
        <dbReference type="Proteomes" id="UP000594121"/>
    </source>
</evidence>
<dbReference type="Proteomes" id="UP000594121">
    <property type="component" value="Chromosome"/>
</dbReference>
<dbReference type="EMBL" id="CP062310">
    <property type="protein sequence ID" value="QOJ79724.1"/>
    <property type="molecule type" value="Genomic_DNA"/>
</dbReference>
<organism evidence="1 2">
    <name type="scientific">Infirmifilum lucidum</name>
    <dbReference type="NCBI Taxonomy" id="2776706"/>
    <lineage>
        <taxon>Archaea</taxon>
        <taxon>Thermoproteota</taxon>
        <taxon>Thermoprotei</taxon>
        <taxon>Thermofilales</taxon>
        <taxon>Thermofilaceae</taxon>
        <taxon>Infirmifilum</taxon>
    </lineage>
</organism>
<name>A0A7L9FL84_9CREN</name>
<dbReference type="InParanoid" id="A0A7L9FL84"/>
<accession>A0A7L9FL84</accession>
<sequence>MLPGVARVTVAEPDATPPEVVTDIVISQLADEPLISDALISELGIALEDPKRGLWRFRWEPPDKTRRSAPPKYWRA</sequence>
<reference evidence="1 2" key="1">
    <citation type="submission" date="2020-10" db="EMBL/GenBank/DDBJ databases">
        <title>Thermofilum lucidum 3507LT sp. nov. a novel member of Thermofilaceae family isolated from Chile hot spring, and proposal of description order Thermofilales.</title>
        <authorList>
            <person name="Zayulina K.S."/>
            <person name="Elcheninov A.G."/>
            <person name="Toshchakov S.V."/>
            <person name="Kublanov I.V."/>
        </authorList>
    </citation>
    <scope>NUCLEOTIDE SEQUENCE [LARGE SCALE GENOMIC DNA]</scope>
    <source>
        <strain evidence="1 2">3507LT</strain>
    </source>
</reference>
<gene>
    <name evidence="1" type="ORF">IG193_00760</name>
</gene>
<keyword evidence="2" id="KW-1185">Reference proteome</keyword>
<dbReference type="AlphaFoldDB" id="A0A7L9FL84"/>
<protein>
    <submittedName>
        <fullName evidence="1">Uncharacterized protein</fullName>
    </submittedName>
</protein>